<name>A0A5B8UEY1_9BACT</name>
<dbReference type="SUPFAM" id="SSF47384">
    <property type="entry name" value="Homodimeric domain of signal transducing histidine kinase"/>
    <property type="match status" value="1"/>
</dbReference>
<dbReference type="RefSeq" id="WP_146783193.1">
    <property type="nucleotide sequence ID" value="NZ_BAABIO010000006.1"/>
</dbReference>
<dbReference type="SUPFAM" id="SSF55785">
    <property type="entry name" value="PYP-like sensor domain (PAS domain)"/>
    <property type="match status" value="8"/>
</dbReference>
<dbReference type="SMART" id="SM00086">
    <property type="entry name" value="PAC"/>
    <property type="match status" value="8"/>
</dbReference>
<dbReference type="InterPro" id="IPR003661">
    <property type="entry name" value="HisK_dim/P_dom"/>
</dbReference>
<feature type="domain" description="PAC" evidence="8">
    <location>
        <begin position="747"/>
        <end position="799"/>
    </location>
</feature>
<dbReference type="NCBIfam" id="TIGR00229">
    <property type="entry name" value="sensory_box"/>
    <property type="match status" value="4"/>
</dbReference>
<dbReference type="OrthoDB" id="9124519at2"/>
<dbReference type="SMART" id="SM00387">
    <property type="entry name" value="HATPase_c"/>
    <property type="match status" value="1"/>
</dbReference>
<dbReference type="Pfam" id="PF08447">
    <property type="entry name" value="PAS_3"/>
    <property type="match status" value="8"/>
</dbReference>
<gene>
    <name evidence="9" type="ORF">FSB75_04120</name>
</gene>
<evidence type="ECO:0000256" key="1">
    <source>
        <dbReference type="ARBA" id="ARBA00000085"/>
    </source>
</evidence>
<protein>
    <recommendedName>
        <fullName evidence="2">histidine kinase</fullName>
        <ecNumber evidence="2">2.7.13.3</ecNumber>
    </recommendedName>
</protein>
<keyword evidence="5" id="KW-0418">Kinase</keyword>
<feature type="domain" description="PAC" evidence="8">
    <location>
        <begin position="493"/>
        <end position="545"/>
    </location>
</feature>
<dbReference type="Gene3D" id="3.30.565.10">
    <property type="entry name" value="Histidine kinase-like ATPase, C-terminal domain"/>
    <property type="match status" value="1"/>
</dbReference>
<dbReference type="InterPro" id="IPR013655">
    <property type="entry name" value="PAS_fold_3"/>
</dbReference>
<dbReference type="PROSITE" id="PS50112">
    <property type="entry name" value="PAS"/>
    <property type="match status" value="3"/>
</dbReference>
<evidence type="ECO:0000313" key="9">
    <source>
        <dbReference type="EMBL" id="QEC55124.1"/>
    </source>
</evidence>
<dbReference type="SUPFAM" id="SSF55874">
    <property type="entry name" value="ATPase domain of HSP90 chaperone/DNA topoisomerase II/histidine kinase"/>
    <property type="match status" value="1"/>
</dbReference>
<evidence type="ECO:0000256" key="4">
    <source>
        <dbReference type="ARBA" id="ARBA00022679"/>
    </source>
</evidence>
<dbReference type="InterPro" id="IPR052162">
    <property type="entry name" value="Sensor_kinase/Photoreceptor"/>
</dbReference>
<feature type="domain" description="PAC" evidence="8">
    <location>
        <begin position="620"/>
        <end position="672"/>
    </location>
</feature>
<organism evidence="9 10">
    <name type="scientific">Flavisolibacter ginsenosidimutans</name>
    <dbReference type="NCBI Taxonomy" id="661481"/>
    <lineage>
        <taxon>Bacteria</taxon>
        <taxon>Pseudomonadati</taxon>
        <taxon>Bacteroidota</taxon>
        <taxon>Chitinophagia</taxon>
        <taxon>Chitinophagales</taxon>
        <taxon>Chitinophagaceae</taxon>
        <taxon>Flavisolibacter</taxon>
    </lineage>
</organism>
<dbReference type="SMART" id="SM00388">
    <property type="entry name" value="HisKA"/>
    <property type="match status" value="1"/>
</dbReference>
<dbReference type="InterPro" id="IPR000700">
    <property type="entry name" value="PAS-assoc_C"/>
</dbReference>
<dbReference type="Pfam" id="PF02518">
    <property type="entry name" value="HATPase_c"/>
    <property type="match status" value="1"/>
</dbReference>
<dbReference type="InterPro" id="IPR000014">
    <property type="entry name" value="PAS"/>
</dbReference>
<feature type="domain" description="PAS" evidence="7">
    <location>
        <begin position="1066"/>
        <end position="1125"/>
    </location>
</feature>
<evidence type="ECO:0000256" key="2">
    <source>
        <dbReference type="ARBA" id="ARBA00012438"/>
    </source>
</evidence>
<feature type="domain" description="PAS" evidence="7">
    <location>
        <begin position="927"/>
        <end position="1001"/>
    </location>
</feature>
<evidence type="ECO:0000259" key="7">
    <source>
        <dbReference type="PROSITE" id="PS50112"/>
    </source>
</evidence>
<evidence type="ECO:0000256" key="3">
    <source>
        <dbReference type="ARBA" id="ARBA00022553"/>
    </source>
</evidence>
<comment type="catalytic activity">
    <reaction evidence="1">
        <text>ATP + protein L-histidine = ADP + protein N-phospho-L-histidine.</text>
        <dbReference type="EC" id="2.7.13.3"/>
    </reaction>
</comment>
<feature type="domain" description="Histidine kinase" evidence="6">
    <location>
        <begin position="1217"/>
        <end position="1441"/>
    </location>
</feature>
<feature type="domain" description="PAC" evidence="8">
    <location>
        <begin position="245"/>
        <end position="297"/>
    </location>
</feature>
<dbReference type="CDD" id="cd00082">
    <property type="entry name" value="HisKA"/>
    <property type="match status" value="1"/>
</dbReference>
<feature type="domain" description="PAS" evidence="7">
    <location>
        <begin position="166"/>
        <end position="240"/>
    </location>
</feature>
<feature type="domain" description="PAC" evidence="8">
    <location>
        <begin position="1012"/>
        <end position="1065"/>
    </location>
</feature>
<dbReference type="Proteomes" id="UP000321204">
    <property type="component" value="Chromosome"/>
</dbReference>
<dbReference type="Gene3D" id="3.30.450.20">
    <property type="entry name" value="PAS domain"/>
    <property type="match status" value="8"/>
</dbReference>
<sequence length="1441" mass="165822">MEAKTGTTLSLTNLACLPRFAAFLLTEKLAAFVQKQIDYAYELNVPLLKFFLNIPADERFRIGLQTNTEFLNYLVENRAAEQIEQSIKRWTGNQLQVIDRDAIVADDIIQVNHLRKMAMLDFVTEYSTDVQEIIALSKEIDLFILQSITAATNQFMEMVKERMEENSHFIQKVAETIPGAIYVFDVECFRGIYSNKKLPDIIGYDQSDLNLLGEKAVSSLVHPDDQEKLLQQIETIRQSRKDEHSVVKYRVRTKDGYKWLANYESVFKRRDDGLVSQTIGITLDIDKEQKAIERLHNREQQLVEAQEIAQLGNFYWDFQKSVSTGSPKTFELLDTGPNDLQNFMQKVHPDDRKSVEAAINAALESGQFNCEYRIQSKNKTRHIWARGIVEYLDGKPIGMRGTVMDVTEHNELLQKLAEADRRHKRAEALAHIGTYVWNFVSDEIEWSDEMYAIHEVRKGTPMNYRAVLDKVIPEDRTMLHDIITESIDRQKAYDFYYRISTPEGKIKILHSRGSVEVNEGRKPERIVGTDQDVTEKQTLIRRLQKSESLYMQAEVIADMGNWSWDIKHNTLEWTDQLYRIYGLEPQSEELSIERFLSFVHPDDREFVAQGVDRLNTEDTLDYTFRIVTEDGTQKWLRSIAQVLRNETGEVTYIVGTEQNVTEKQKLIGKLEESQRLYKQAQELAQMGNFSWNCNTDEVFWSDEVYKIYERSPGEKVKFTDAFEPIVEEHKGEVQKTIEQVLLTKKGQSISYAIRKKTGGLKYISLHTDVSLAKDGTVTCVIGTAQDITEKEELILRLQESEQLYKQAQSLARMGNWSYELETKNIKWSDELFAIYERSKEAPLSIEEWSSYIDLEEREKMLAQMDAAIREKKPIDFIHRITLPNGKTKVLHRRGEVITNQTGKAIKLIGTTQEITQQYKTQTELRESQNFIRKITDATPSIIASYNVNTGAYTFISEGLEKLLGYPTSEVMEKGTAFFVSIVHPDDLPVIMEKNQKALDEANSISPKKDIVAEFTYRMKHKNGDYRWFHTYGTIFDYNGNGKVEHILNITLDVTEQKLAVQTIREQEYFIQQIADASPTILYLFDVPTQSLAYINREAFFVLGYLPEEIIEEGGNVTALLYHPDDVQLLPARKQSKKNFQQVDSMIQYECRIKHKDGDYRWLLVREIIFKSDEKGAVTQIIGAALDITRRKEMERTILQNARQLEQSNASLEEFAYVASHDLKEPLRKISTFGDRLVASQLDRLSDEGKIYLTKIVDASQRMQAMISDLLSISMISGNSQFEKVSLQKILEETLQTLEYKIEQQKAVIRYEALPEANVIPSQFRQLFQNLIANSLKFVREGVQPIILVQCETASLEEKQSHQFSKSATYLKLIFSDNGIGFENEYAHKIFAIFHRLHGRSEYEGSGIGLAICKKIVEHHGGVIFASGLPDTGATFTLIIPA</sequence>
<evidence type="ECO:0000313" key="10">
    <source>
        <dbReference type="Proteomes" id="UP000321204"/>
    </source>
</evidence>
<dbReference type="GO" id="GO:0000155">
    <property type="term" value="F:phosphorelay sensor kinase activity"/>
    <property type="evidence" value="ECO:0007669"/>
    <property type="project" value="InterPro"/>
</dbReference>
<dbReference type="InterPro" id="IPR035965">
    <property type="entry name" value="PAS-like_dom_sf"/>
</dbReference>
<proteinExistence type="predicted"/>
<dbReference type="PROSITE" id="PS50109">
    <property type="entry name" value="HIS_KIN"/>
    <property type="match status" value="1"/>
</dbReference>
<keyword evidence="10" id="KW-1185">Reference proteome</keyword>
<dbReference type="InterPro" id="IPR003594">
    <property type="entry name" value="HATPase_dom"/>
</dbReference>
<dbReference type="InterPro" id="IPR036097">
    <property type="entry name" value="HisK_dim/P_sf"/>
</dbReference>
<dbReference type="Gene3D" id="2.10.70.100">
    <property type="match status" value="4"/>
</dbReference>
<feature type="domain" description="PAC" evidence="8">
    <location>
        <begin position="874"/>
        <end position="926"/>
    </location>
</feature>
<dbReference type="EMBL" id="CP042433">
    <property type="protein sequence ID" value="QEC55124.1"/>
    <property type="molecule type" value="Genomic_DNA"/>
</dbReference>
<dbReference type="CDD" id="cd00130">
    <property type="entry name" value="PAS"/>
    <property type="match status" value="5"/>
</dbReference>
<dbReference type="SMART" id="SM00091">
    <property type="entry name" value="PAS"/>
    <property type="match status" value="7"/>
</dbReference>
<evidence type="ECO:0000259" key="6">
    <source>
        <dbReference type="PROSITE" id="PS50109"/>
    </source>
</evidence>
<keyword evidence="3" id="KW-0597">Phosphoprotein</keyword>
<dbReference type="KEGG" id="fgg:FSB75_04120"/>
<dbReference type="PANTHER" id="PTHR43304:SF1">
    <property type="entry name" value="PAC DOMAIN-CONTAINING PROTEIN"/>
    <property type="match status" value="1"/>
</dbReference>
<accession>A0A5B8UEY1</accession>
<dbReference type="Pfam" id="PF00512">
    <property type="entry name" value="HisKA"/>
    <property type="match status" value="1"/>
</dbReference>
<dbReference type="InterPro" id="IPR004358">
    <property type="entry name" value="Sig_transdc_His_kin-like_C"/>
</dbReference>
<feature type="domain" description="PAC" evidence="8">
    <location>
        <begin position="1146"/>
        <end position="1199"/>
    </location>
</feature>
<evidence type="ECO:0000256" key="5">
    <source>
        <dbReference type="ARBA" id="ARBA00022777"/>
    </source>
</evidence>
<dbReference type="InterPro" id="IPR036890">
    <property type="entry name" value="HATPase_C_sf"/>
</dbReference>
<dbReference type="InterPro" id="IPR005467">
    <property type="entry name" value="His_kinase_dom"/>
</dbReference>
<reference evidence="9 10" key="1">
    <citation type="journal article" date="2015" name="Int. J. Syst. Evol. Microbiol.">
        <title>Flavisolibacter ginsenosidimutans sp. nov., with ginsenoside-converting activity isolated from soil used for cultivating ginseng.</title>
        <authorList>
            <person name="Zhao Y."/>
            <person name="Liu Q."/>
            <person name="Kang M.S."/>
            <person name="Jin F."/>
            <person name="Yu H."/>
            <person name="Im W.T."/>
        </authorList>
    </citation>
    <scope>NUCLEOTIDE SEQUENCE [LARGE SCALE GENOMIC DNA]</scope>
    <source>
        <strain evidence="9 10">Gsoil 636</strain>
    </source>
</reference>
<dbReference type="PANTHER" id="PTHR43304">
    <property type="entry name" value="PHYTOCHROME-LIKE PROTEIN CPH1"/>
    <property type="match status" value="1"/>
</dbReference>
<dbReference type="InterPro" id="IPR001610">
    <property type="entry name" value="PAC"/>
</dbReference>
<dbReference type="Gene3D" id="1.10.287.130">
    <property type="match status" value="1"/>
</dbReference>
<dbReference type="PRINTS" id="PR00344">
    <property type="entry name" value="BCTRLSENSOR"/>
</dbReference>
<keyword evidence="4" id="KW-0808">Transferase</keyword>
<dbReference type="EC" id="2.7.13.3" evidence="2"/>
<dbReference type="PROSITE" id="PS50113">
    <property type="entry name" value="PAC"/>
    <property type="match status" value="7"/>
</dbReference>
<evidence type="ECO:0000259" key="8">
    <source>
        <dbReference type="PROSITE" id="PS50113"/>
    </source>
</evidence>